<feature type="transmembrane region" description="Helical" evidence="2">
    <location>
        <begin position="289"/>
        <end position="308"/>
    </location>
</feature>
<feature type="transmembrane region" description="Helical" evidence="2">
    <location>
        <begin position="179"/>
        <end position="197"/>
    </location>
</feature>
<evidence type="ECO:0000313" key="4">
    <source>
        <dbReference type="Proteomes" id="UP000278422"/>
    </source>
</evidence>
<dbReference type="AlphaFoldDB" id="A0A426Q2P7"/>
<sequence length="435" mass="46266">MAFVGLVVGAGFASGQEIMQYFGAFGLWGIVGAAAASVLMVVSGIAVLQMGSFLQAREHTAVFTWMTNRVLATILDWSVIVTLFATGFVMFAGGGSNLNQQFGLPIWIGAVIMLVLVLGAGMLDVDKVSDIISLITPFAIVLLAVGSIYALVTMPADLTPLTEAARSVETPMPNWPVGALNYVGLCLMVGVSMALVIGGDNLNPREAGIGGAIGGVIYCIMLTLCAAGLFMKVDVVGHDDMPMLTLMSDLHPWFGVAMAVAAYGMIFNTAIGMFYALARRLTKGHPEKFRVVFVVSVLVGFAISFLGFKLLVSTVYPVLGYLGILLIATVSVAWFRHRRQIAKESTRREDARELQIRKMDPEQDFSTTDEDRLQRLTRKSNVDDDQLRAALESEAVDEIDGLDESDLPDHGDDADAATDASGAGGGGRAGTAGGR</sequence>
<feature type="compositionally biased region" description="Gly residues" evidence="1">
    <location>
        <begin position="422"/>
        <end position="435"/>
    </location>
</feature>
<feature type="region of interest" description="Disordered" evidence="1">
    <location>
        <begin position="393"/>
        <end position="435"/>
    </location>
</feature>
<protein>
    <recommendedName>
        <fullName evidence="5">Membrane protein YkvI</fullName>
    </recommendedName>
</protein>
<reference evidence="3 4" key="1">
    <citation type="submission" date="2018-01" db="EMBL/GenBank/DDBJ databases">
        <title>Twenty Corynebacterium bovis Genomes.</title>
        <authorList>
            <person name="Gulvik C.A."/>
        </authorList>
    </citation>
    <scope>NUCLEOTIDE SEQUENCE [LARGE SCALE GENOMIC DNA]</scope>
    <source>
        <strain evidence="3 4">16-2004</strain>
    </source>
</reference>
<keyword evidence="2" id="KW-1133">Transmembrane helix</keyword>
<feature type="transmembrane region" description="Helical" evidence="2">
    <location>
        <begin position="253"/>
        <end position="277"/>
    </location>
</feature>
<feature type="compositionally biased region" description="Acidic residues" evidence="1">
    <location>
        <begin position="394"/>
        <end position="406"/>
    </location>
</feature>
<keyword evidence="4" id="KW-1185">Reference proteome</keyword>
<feature type="transmembrane region" description="Helical" evidence="2">
    <location>
        <begin position="69"/>
        <end position="92"/>
    </location>
</feature>
<proteinExistence type="predicted"/>
<accession>A0A426Q2P7</accession>
<keyword evidence="2" id="KW-0472">Membrane</keyword>
<feature type="transmembrane region" description="Helical" evidence="2">
    <location>
        <begin position="209"/>
        <end position="233"/>
    </location>
</feature>
<gene>
    <name evidence="3" type="ORF">CXF42_09680</name>
</gene>
<evidence type="ECO:0000256" key="1">
    <source>
        <dbReference type="SAM" id="MobiDB-lite"/>
    </source>
</evidence>
<feature type="transmembrane region" description="Helical" evidence="2">
    <location>
        <begin position="131"/>
        <end position="152"/>
    </location>
</feature>
<dbReference type="Proteomes" id="UP000278422">
    <property type="component" value="Unassembled WGS sequence"/>
</dbReference>
<dbReference type="InterPro" id="IPR038728">
    <property type="entry name" value="YkvI-like"/>
</dbReference>
<dbReference type="EMBL" id="PQNQ01000037">
    <property type="protein sequence ID" value="RRQ02374.1"/>
    <property type="molecule type" value="Genomic_DNA"/>
</dbReference>
<evidence type="ECO:0008006" key="5">
    <source>
        <dbReference type="Google" id="ProtNLM"/>
    </source>
</evidence>
<feature type="transmembrane region" description="Helical" evidence="2">
    <location>
        <begin position="25"/>
        <end position="48"/>
    </location>
</feature>
<feature type="transmembrane region" description="Helical" evidence="2">
    <location>
        <begin position="314"/>
        <end position="335"/>
    </location>
</feature>
<organism evidence="3 4">
    <name type="scientific">Corynebacterium bovis</name>
    <dbReference type="NCBI Taxonomy" id="36808"/>
    <lineage>
        <taxon>Bacteria</taxon>
        <taxon>Bacillati</taxon>
        <taxon>Actinomycetota</taxon>
        <taxon>Actinomycetes</taxon>
        <taxon>Mycobacteriales</taxon>
        <taxon>Corynebacteriaceae</taxon>
        <taxon>Corynebacterium</taxon>
    </lineage>
</organism>
<keyword evidence="2" id="KW-0812">Transmembrane</keyword>
<dbReference type="PANTHER" id="PTHR37814">
    <property type="entry name" value="CONSERVED MEMBRANE PROTEIN"/>
    <property type="match status" value="1"/>
</dbReference>
<feature type="transmembrane region" description="Helical" evidence="2">
    <location>
        <begin position="104"/>
        <end position="124"/>
    </location>
</feature>
<name>A0A426Q2P7_9CORY</name>
<dbReference type="PANTHER" id="PTHR37814:SF1">
    <property type="entry name" value="MEMBRANE PROTEIN"/>
    <property type="match status" value="1"/>
</dbReference>
<evidence type="ECO:0000256" key="2">
    <source>
        <dbReference type="SAM" id="Phobius"/>
    </source>
</evidence>
<comment type="caution">
    <text evidence="3">The sequence shown here is derived from an EMBL/GenBank/DDBJ whole genome shotgun (WGS) entry which is preliminary data.</text>
</comment>
<evidence type="ECO:0000313" key="3">
    <source>
        <dbReference type="EMBL" id="RRQ02374.1"/>
    </source>
</evidence>